<dbReference type="CDD" id="cd00088">
    <property type="entry name" value="HPT"/>
    <property type="match status" value="1"/>
</dbReference>
<dbReference type="SMART" id="SM00387">
    <property type="entry name" value="HATPase_c"/>
    <property type="match status" value="1"/>
</dbReference>
<dbReference type="SMART" id="SM00073">
    <property type="entry name" value="HPT"/>
    <property type="match status" value="1"/>
</dbReference>
<evidence type="ECO:0000259" key="5">
    <source>
        <dbReference type="PROSITE" id="PS50110"/>
    </source>
</evidence>
<dbReference type="PANTHER" id="PTHR43395:SF1">
    <property type="entry name" value="CHEMOTAXIS PROTEIN CHEA"/>
    <property type="match status" value="1"/>
</dbReference>
<accession>A0ABN5XE01</accession>
<feature type="domain" description="HPt" evidence="7">
    <location>
        <begin position="5"/>
        <end position="109"/>
    </location>
</feature>
<evidence type="ECO:0000313" key="9">
    <source>
        <dbReference type="Proteomes" id="UP000824969"/>
    </source>
</evidence>
<dbReference type="Pfam" id="PF00072">
    <property type="entry name" value="Response_reg"/>
    <property type="match status" value="1"/>
</dbReference>
<dbReference type="RefSeq" id="WP_221057637.1">
    <property type="nucleotide sequence ID" value="NZ_AP019781.1"/>
</dbReference>
<dbReference type="Pfam" id="PF01584">
    <property type="entry name" value="CheW"/>
    <property type="match status" value="1"/>
</dbReference>
<evidence type="ECO:0000256" key="1">
    <source>
        <dbReference type="PROSITE-ProRule" id="PRU00110"/>
    </source>
</evidence>
<dbReference type="InterPro" id="IPR051315">
    <property type="entry name" value="Bact_Chemotaxis_CheA"/>
</dbReference>
<dbReference type="Pfam" id="PF02518">
    <property type="entry name" value="HATPase_c"/>
    <property type="match status" value="1"/>
</dbReference>
<dbReference type="CDD" id="cd17546">
    <property type="entry name" value="REC_hyHK_CKI1_RcsC-like"/>
    <property type="match status" value="1"/>
</dbReference>
<evidence type="ECO:0000256" key="2">
    <source>
        <dbReference type="PROSITE-ProRule" id="PRU00169"/>
    </source>
</evidence>
<dbReference type="Pfam" id="PF01627">
    <property type="entry name" value="Hpt"/>
    <property type="match status" value="1"/>
</dbReference>
<dbReference type="InterPro" id="IPR002545">
    <property type="entry name" value="CheW-lke_dom"/>
</dbReference>
<organism evidence="8 9">
    <name type="scientific">Methanoculleus chikugoensis</name>
    <dbReference type="NCBI Taxonomy" id="118126"/>
    <lineage>
        <taxon>Archaea</taxon>
        <taxon>Methanobacteriati</taxon>
        <taxon>Methanobacteriota</taxon>
        <taxon>Stenosarchaea group</taxon>
        <taxon>Methanomicrobia</taxon>
        <taxon>Methanomicrobiales</taxon>
        <taxon>Methanomicrobiaceae</taxon>
        <taxon>Methanoculleus</taxon>
    </lineage>
</organism>
<dbReference type="PROSITE" id="PS50851">
    <property type="entry name" value="CHEW"/>
    <property type="match status" value="1"/>
</dbReference>
<dbReference type="PROSITE" id="PS50109">
    <property type="entry name" value="HIS_KIN"/>
    <property type="match status" value="1"/>
</dbReference>
<evidence type="ECO:0000256" key="3">
    <source>
        <dbReference type="SAM" id="MobiDB-lite"/>
    </source>
</evidence>
<dbReference type="EMBL" id="AP019781">
    <property type="protein sequence ID" value="BBL67183.1"/>
    <property type="molecule type" value="Genomic_DNA"/>
</dbReference>
<dbReference type="InterPro" id="IPR008207">
    <property type="entry name" value="Sig_transdc_His_kin_Hpt_dom"/>
</dbReference>
<feature type="domain" description="Histidine kinase" evidence="4">
    <location>
        <begin position="238"/>
        <end position="485"/>
    </location>
</feature>
<feature type="compositionally biased region" description="Basic and acidic residues" evidence="3">
    <location>
        <begin position="128"/>
        <end position="141"/>
    </location>
</feature>
<keyword evidence="2" id="KW-0597">Phosphoprotein</keyword>
<dbReference type="InterPro" id="IPR005467">
    <property type="entry name" value="His_kinase_dom"/>
</dbReference>
<feature type="modified residue" description="4-aspartylphosphate" evidence="2">
    <location>
        <position position="690"/>
    </location>
</feature>
<evidence type="ECO:0000259" key="7">
    <source>
        <dbReference type="PROSITE" id="PS50894"/>
    </source>
</evidence>
<feature type="domain" description="CheW-like" evidence="6">
    <location>
        <begin position="487"/>
        <end position="624"/>
    </location>
</feature>
<dbReference type="PANTHER" id="PTHR43395">
    <property type="entry name" value="SENSOR HISTIDINE KINASE CHEA"/>
    <property type="match status" value="1"/>
</dbReference>
<dbReference type="GeneID" id="66129862"/>
<protein>
    <submittedName>
        <fullName evidence="8">Transcriptional regulator</fullName>
    </submittedName>
</protein>
<dbReference type="SMART" id="SM00448">
    <property type="entry name" value="REC"/>
    <property type="match status" value="1"/>
</dbReference>
<proteinExistence type="predicted"/>
<feature type="modified residue" description="Phosphohistidine" evidence="1">
    <location>
        <position position="52"/>
    </location>
</feature>
<feature type="domain" description="Response regulatory" evidence="5">
    <location>
        <begin position="641"/>
        <end position="758"/>
    </location>
</feature>
<evidence type="ECO:0000259" key="4">
    <source>
        <dbReference type="PROSITE" id="PS50109"/>
    </source>
</evidence>
<reference evidence="8 9" key="1">
    <citation type="submission" date="2019-06" db="EMBL/GenBank/DDBJ databases">
        <title>Complete genome sequence of Methanoculleus chikugoensis strain MG62.</title>
        <authorList>
            <person name="Asakawa S."/>
            <person name="Dianou D."/>
        </authorList>
    </citation>
    <scope>NUCLEOTIDE SEQUENCE [LARGE SCALE GENOMIC DNA]</scope>
    <source>
        <strain evidence="8 9">MG62</strain>
    </source>
</reference>
<name>A0ABN5XE01_9EURY</name>
<gene>
    <name evidence="8" type="ORF">MchiMG62_03640</name>
</gene>
<sequence>MTGSDDVFRARLLETFREEADGHLEAITEGLIALEKAGPTPDLVERIYRTVHSLKGAARAVNLRDIESICQNLETVFSLVKRGEYVPGVDDFDLFHRAIAVIKSLLQGERPDASPAEINAALRAVPGRKETVPSGFPEDRPAGTGPASGENHAPEMPGPYNGSEQGTDRGMVRIAAHKLDRLTAGAESLLTTRLFITQRIRELEEMATRFSLWQWNYSQAFNDLQAIRGRAFGEEKVAIPPDLLLPLQRTVEFQEYNREFITNLQHDIATHLRSMEIDRSALETSTSEISDLVHDAALLPASTILAPFSAFVREFSRTSGKSVDLAIEGGEIEVDRRILDALKDPITHLIRNSIDHGIESPETRRAEQKSATGTVRIRVFPRSGSRVGIEVADDGAGIDSSAIRRTAVETGVITADEDATLTDSEAIWLIFRSGMTTSRIITDLSGRGLGLAIVEDTVSRLGGEVTVSSTVGRGTAITLTVPVRMATLRGLLVRSERQVYVLPMQQVKQVLRVRPDSLAIAKGRPTISLGGETIEVIRLTDALGIPSSCPAGEEERPKPLVIIAYGAGQIAGMVDEVIRVQEIVVRPLGSQLISVRRIDGAVTLGDGHLVLVLDPLELIQDAMQAERPVPAPVLPQATQQRILVVDDSVTSRALLQAILEGAGYQVETAVNGLDAFARLKQHEFDMVVSDVDMPRMNGFTLTEKIRAEGGQVARIRVVLVTSLGSPEDRERGKAVGADGYIVKKNFEAEEFLKIVRRLMRRREGEREER</sequence>
<dbReference type="PROSITE" id="PS50110">
    <property type="entry name" value="RESPONSE_REGULATORY"/>
    <property type="match status" value="1"/>
</dbReference>
<evidence type="ECO:0000259" key="6">
    <source>
        <dbReference type="PROSITE" id="PS50851"/>
    </source>
</evidence>
<dbReference type="InterPro" id="IPR003594">
    <property type="entry name" value="HATPase_dom"/>
</dbReference>
<feature type="region of interest" description="Disordered" evidence="3">
    <location>
        <begin position="128"/>
        <end position="167"/>
    </location>
</feature>
<dbReference type="PROSITE" id="PS50894">
    <property type="entry name" value="HPT"/>
    <property type="match status" value="1"/>
</dbReference>
<evidence type="ECO:0000313" key="8">
    <source>
        <dbReference type="EMBL" id="BBL67183.1"/>
    </source>
</evidence>
<dbReference type="SMART" id="SM00260">
    <property type="entry name" value="CheW"/>
    <property type="match status" value="1"/>
</dbReference>
<keyword evidence="9" id="KW-1185">Reference proteome</keyword>
<dbReference type="InterPro" id="IPR001789">
    <property type="entry name" value="Sig_transdc_resp-reg_receiver"/>
</dbReference>
<dbReference type="Proteomes" id="UP000824969">
    <property type="component" value="Chromosome"/>
</dbReference>